<dbReference type="GeneID" id="117649482"/>
<dbReference type="AlphaFoldDB" id="A0A6P8ZSL4"/>
<keyword evidence="1" id="KW-0472">Membrane</keyword>
<protein>
    <submittedName>
        <fullName evidence="3">Uncharacterized protein LOC117649482 isoform X3</fullName>
    </submittedName>
</protein>
<feature type="transmembrane region" description="Helical" evidence="1">
    <location>
        <begin position="47"/>
        <end position="68"/>
    </location>
</feature>
<dbReference type="Proteomes" id="UP000515158">
    <property type="component" value="Unplaced"/>
</dbReference>
<organism evidence="3">
    <name type="scientific">Thrips palmi</name>
    <name type="common">Melon thrips</name>
    <dbReference type="NCBI Taxonomy" id="161013"/>
    <lineage>
        <taxon>Eukaryota</taxon>
        <taxon>Metazoa</taxon>
        <taxon>Ecdysozoa</taxon>
        <taxon>Arthropoda</taxon>
        <taxon>Hexapoda</taxon>
        <taxon>Insecta</taxon>
        <taxon>Pterygota</taxon>
        <taxon>Neoptera</taxon>
        <taxon>Paraneoptera</taxon>
        <taxon>Thysanoptera</taxon>
        <taxon>Terebrantia</taxon>
        <taxon>Thripoidea</taxon>
        <taxon>Thripidae</taxon>
        <taxon>Thrips</taxon>
    </lineage>
</organism>
<sequence>MLSCDERCQADLLHYVVVYWVLLLPVWLAGLLLMLALLLVGHSYRRWPVAVGGTLIGAAAALTTYGLWVAAWSTWSLEHEKVRASQPGGGFLNRML</sequence>
<evidence type="ECO:0000256" key="1">
    <source>
        <dbReference type="SAM" id="Phobius"/>
    </source>
</evidence>
<keyword evidence="1" id="KW-0812">Transmembrane</keyword>
<keyword evidence="2" id="KW-1185">Reference proteome</keyword>
<name>A0A6P8ZSL4_THRPL</name>
<evidence type="ECO:0000313" key="3">
    <source>
        <dbReference type="RefSeq" id="XP_034248242.1"/>
    </source>
</evidence>
<keyword evidence="1" id="KW-1133">Transmembrane helix</keyword>
<evidence type="ECO:0000313" key="2">
    <source>
        <dbReference type="Proteomes" id="UP000515158"/>
    </source>
</evidence>
<proteinExistence type="predicted"/>
<feature type="transmembrane region" description="Helical" evidence="1">
    <location>
        <begin position="12"/>
        <end position="40"/>
    </location>
</feature>
<gene>
    <name evidence="3" type="primary">LOC117649482</name>
</gene>
<dbReference type="RefSeq" id="XP_034248242.1">
    <property type="nucleotide sequence ID" value="XM_034392351.1"/>
</dbReference>
<accession>A0A6P8ZSL4</accession>
<reference evidence="3" key="1">
    <citation type="submission" date="2025-08" db="UniProtKB">
        <authorList>
            <consortium name="RefSeq"/>
        </authorList>
    </citation>
    <scope>IDENTIFICATION</scope>
    <source>
        <tissue evidence="3">Total insect</tissue>
    </source>
</reference>